<gene>
    <name evidence="1" type="ORF">HUK82_00425</name>
</gene>
<dbReference type="AlphaFoldDB" id="A0A850PDC6"/>
<comment type="caution">
    <text evidence="1">The sequence shown here is derived from an EMBL/GenBank/DDBJ whole genome shotgun (WGS) entry which is preliminary data.</text>
</comment>
<dbReference type="RefSeq" id="WP_176612054.1">
    <property type="nucleotide sequence ID" value="NZ_JABXXR010000001.1"/>
</dbReference>
<organism evidence="1 2">
    <name type="scientific">Ameyamaea chiangmaiensis</name>
    <dbReference type="NCBI Taxonomy" id="442969"/>
    <lineage>
        <taxon>Bacteria</taxon>
        <taxon>Pseudomonadati</taxon>
        <taxon>Pseudomonadota</taxon>
        <taxon>Alphaproteobacteria</taxon>
        <taxon>Acetobacterales</taxon>
        <taxon>Acetobacteraceae</taxon>
        <taxon>Ameyamaea</taxon>
    </lineage>
</organism>
<dbReference type="EMBL" id="JABXXR010000001">
    <property type="protein sequence ID" value="NVN39031.1"/>
    <property type="molecule type" value="Genomic_DNA"/>
</dbReference>
<accession>A0A850PDC6</accession>
<keyword evidence="2" id="KW-1185">Reference proteome</keyword>
<evidence type="ECO:0000313" key="2">
    <source>
        <dbReference type="Proteomes" id="UP000585665"/>
    </source>
</evidence>
<sequence length="128" mass="14486">MTTTLRTDTVPGGVKAAVGSYDWHVQDISDDAQDPPRARFEVIFDEDWMPEHIASVLTYIGIETTFLFTDRQEGVAPEPLTRAEVEAADIPDWIEKYGWKLATAWEWDDGGIMMRFVRPAMAKEAAHD</sequence>
<evidence type="ECO:0000313" key="1">
    <source>
        <dbReference type="EMBL" id="NVN39031.1"/>
    </source>
</evidence>
<name>A0A850PDC6_9PROT</name>
<proteinExistence type="predicted"/>
<protein>
    <submittedName>
        <fullName evidence="1">Uncharacterized protein</fullName>
    </submittedName>
</protein>
<dbReference type="Proteomes" id="UP000585665">
    <property type="component" value="Unassembled WGS sequence"/>
</dbReference>
<reference evidence="1 2" key="1">
    <citation type="submission" date="2020-06" db="EMBL/GenBank/DDBJ databases">
        <title>Description of novel acetic acid bacteria.</title>
        <authorList>
            <person name="Sombolestani A."/>
        </authorList>
    </citation>
    <scope>NUCLEOTIDE SEQUENCE [LARGE SCALE GENOMIC DNA]</scope>
    <source>
        <strain evidence="1 2">LMG 27010</strain>
    </source>
</reference>